<dbReference type="EMBL" id="JACIEI010000020">
    <property type="protein sequence ID" value="MBB3995805.1"/>
    <property type="molecule type" value="Genomic_DNA"/>
</dbReference>
<accession>A0A7W6EBX9</accession>
<organism evidence="1 2">
    <name type="scientific">Sulfitobacter undariae</name>
    <dbReference type="NCBI Taxonomy" id="1563671"/>
    <lineage>
        <taxon>Bacteria</taxon>
        <taxon>Pseudomonadati</taxon>
        <taxon>Pseudomonadota</taxon>
        <taxon>Alphaproteobacteria</taxon>
        <taxon>Rhodobacterales</taxon>
        <taxon>Roseobacteraceae</taxon>
        <taxon>Sulfitobacter</taxon>
    </lineage>
</organism>
<gene>
    <name evidence="1" type="ORF">GGR95_003469</name>
</gene>
<evidence type="ECO:0000313" key="1">
    <source>
        <dbReference type="EMBL" id="MBB3995805.1"/>
    </source>
</evidence>
<evidence type="ECO:0000313" key="2">
    <source>
        <dbReference type="Proteomes" id="UP000530268"/>
    </source>
</evidence>
<name>A0A7W6EBX9_9RHOB</name>
<keyword evidence="2" id="KW-1185">Reference proteome</keyword>
<protein>
    <submittedName>
        <fullName evidence="1">Uncharacterized protein</fullName>
    </submittedName>
</protein>
<dbReference type="RefSeq" id="WP_184567964.1">
    <property type="nucleotide sequence ID" value="NZ_JACIEI010000020.1"/>
</dbReference>
<dbReference type="Proteomes" id="UP000530268">
    <property type="component" value="Unassembled WGS sequence"/>
</dbReference>
<dbReference type="AlphaFoldDB" id="A0A7W6EBX9"/>
<comment type="caution">
    <text evidence="1">The sequence shown here is derived from an EMBL/GenBank/DDBJ whole genome shotgun (WGS) entry which is preliminary data.</text>
</comment>
<sequence length="87" mass="10160">MSRKNSNDQLLAKQDNQPNSRLNVMDAKFELLLETIMEYHPDIYCKLKEHLMIEIDGQKQNSDVDKMIASIDFLGQVLRLARTLPQR</sequence>
<proteinExistence type="predicted"/>
<reference evidence="1 2" key="1">
    <citation type="submission" date="2020-08" db="EMBL/GenBank/DDBJ databases">
        <title>Genomic Encyclopedia of Type Strains, Phase IV (KMG-IV): sequencing the most valuable type-strain genomes for metagenomic binning, comparative biology and taxonomic classification.</title>
        <authorList>
            <person name="Goeker M."/>
        </authorList>
    </citation>
    <scope>NUCLEOTIDE SEQUENCE [LARGE SCALE GENOMIC DNA]</scope>
    <source>
        <strain evidence="1 2">DSM 102234</strain>
    </source>
</reference>